<protein>
    <submittedName>
        <fullName evidence="1">Uncharacterized protein</fullName>
    </submittedName>
</protein>
<sequence length="164" mass="18989">MSGRRLRTVRHSDFLRVSSIALSVRHCLKKIRDLPEVNSISGDGAADYPDWETIEKIEVVFMNWIKSYRTIPEGEPFPPGQIPRRIPRANSTIYRHPDLLRQSFAARDRPVCLETVRRTVEDLYQALLHKTGNHFHYLHIAIEMIEEMYCCGKESPPYVGQLLG</sequence>
<dbReference type="EMBL" id="CABFJX010000010">
    <property type="protein sequence ID" value="VTT57269.1"/>
    <property type="molecule type" value="Genomic_DNA"/>
</dbReference>
<gene>
    <name evidence="1" type="ORF">C2S_13574</name>
</gene>
<evidence type="ECO:0000313" key="2">
    <source>
        <dbReference type="Proteomes" id="UP000760494"/>
    </source>
</evidence>
<reference evidence="1" key="1">
    <citation type="submission" date="2019-05" db="EMBL/GenBank/DDBJ databases">
        <authorList>
            <person name="Piombo E."/>
        </authorList>
    </citation>
    <scope>NUCLEOTIDE SEQUENCE</scope>
    <source>
        <strain evidence="1">C2S</strain>
    </source>
</reference>
<accession>A0A9Q9U4E6</accession>
<dbReference type="AlphaFoldDB" id="A0A9Q9U4E6"/>
<comment type="caution">
    <text evidence="1">The sequence shown here is derived from an EMBL/GenBank/DDBJ whole genome shotgun (WGS) entry which is preliminary data.</text>
</comment>
<dbReference type="Proteomes" id="UP000760494">
    <property type="component" value="Unassembled WGS sequence"/>
</dbReference>
<name>A0A9Q9U4E6_FUSFU</name>
<evidence type="ECO:0000313" key="1">
    <source>
        <dbReference type="EMBL" id="VTT57269.1"/>
    </source>
</evidence>
<proteinExistence type="predicted"/>
<organism evidence="1 2">
    <name type="scientific">Fusarium fujikuroi</name>
    <name type="common">Bakanae and foot rot disease fungus</name>
    <name type="synonym">Gibberella fujikuroi</name>
    <dbReference type="NCBI Taxonomy" id="5127"/>
    <lineage>
        <taxon>Eukaryota</taxon>
        <taxon>Fungi</taxon>
        <taxon>Dikarya</taxon>
        <taxon>Ascomycota</taxon>
        <taxon>Pezizomycotina</taxon>
        <taxon>Sordariomycetes</taxon>
        <taxon>Hypocreomycetidae</taxon>
        <taxon>Hypocreales</taxon>
        <taxon>Nectriaceae</taxon>
        <taxon>Fusarium</taxon>
        <taxon>Fusarium fujikuroi species complex</taxon>
    </lineage>
</organism>